<dbReference type="EMBL" id="BIFH01000038">
    <property type="protein sequence ID" value="GCE00319.1"/>
    <property type="molecule type" value="Genomic_DNA"/>
</dbReference>
<organism evidence="1 2">
    <name type="scientific">Embleya hyalina</name>
    <dbReference type="NCBI Taxonomy" id="516124"/>
    <lineage>
        <taxon>Bacteria</taxon>
        <taxon>Bacillati</taxon>
        <taxon>Actinomycetota</taxon>
        <taxon>Actinomycetes</taxon>
        <taxon>Kitasatosporales</taxon>
        <taxon>Streptomycetaceae</taxon>
        <taxon>Embleya</taxon>
    </lineage>
</organism>
<name>A0A401Z0E1_9ACTN</name>
<keyword evidence="2" id="KW-1185">Reference proteome</keyword>
<dbReference type="Proteomes" id="UP000286931">
    <property type="component" value="Unassembled WGS sequence"/>
</dbReference>
<evidence type="ECO:0000313" key="2">
    <source>
        <dbReference type="Proteomes" id="UP000286931"/>
    </source>
</evidence>
<evidence type="ECO:0000313" key="1">
    <source>
        <dbReference type="EMBL" id="GCE00319.1"/>
    </source>
</evidence>
<proteinExistence type="predicted"/>
<reference evidence="1 2" key="1">
    <citation type="submission" date="2018-12" db="EMBL/GenBank/DDBJ databases">
        <title>Draft genome sequence of Embleya hyalina NBRC 13850T.</title>
        <authorList>
            <person name="Komaki H."/>
            <person name="Hosoyama A."/>
            <person name="Kimura A."/>
            <person name="Ichikawa N."/>
            <person name="Tamura T."/>
        </authorList>
    </citation>
    <scope>NUCLEOTIDE SEQUENCE [LARGE SCALE GENOMIC DNA]</scope>
    <source>
        <strain evidence="1 2">NBRC 13850</strain>
    </source>
</reference>
<comment type="caution">
    <text evidence="1">The sequence shown here is derived from an EMBL/GenBank/DDBJ whole genome shotgun (WGS) entry which is preliminary data.</text>
</comment>
<gene>
    <name evidence="1" type="ORF">EHYA_08044</name>
</gene>
<dbReference type="AlphaFoldDB" id="A0A401Z0E1"/>
<sequence length="187" mass="19944">MTGAGDFGAGIENGIGSLSEEQPDAVVERVAAGHLMRTGPHPDAAGRPDAVSAVDPDAALVTAWCTCLLWRSRLPWTAREHTDAFETHLARVRRAARILPPGLVDGRFAYLPCADEAAALAVAETWIDLGSARSRLFLDGSGVVIAFADVQFPTEVALWALRTDRTDPSAAYLLHALEYLAGPNRAD</sequence>
<protein>
    <submittedName>
        <fullName evidence="1">Uncharacterized protein</fullName>
    </submittedName>
</protein>
<accession>A0A401Z0E1</accession>